<evidence type="ECO:0000256" key="7">
    <source>
        <dbReference type="ARBA" id="ARBA00023136"/>
    </source>
</evidence>
<keyword evidence="5 10" id="KW-0552">Olfaction</keyword>
<feature type="transmembrane region" description="Helical" evidence="10">
    <location>
        <begin position="211"/>
        <end position="233"/>
    </location>
</feature>
<keyword evidence="9" id="KW-0297">G-protein coupled receptor</keyword>
<dbReference type="Proteomes" id="UP000694545">
    <property type="component" value="Unplaced"/>
</dbReference>
<dbReference type="InterPro" id="IPR000276">
    <property type="entry name" value="GPCR_Rhodpsn"/>
</dbReference>
<feature type="transmembrane region" description="Helical" evidence="10">
    <location>
        <begin position="148"/>
        <end position="171"/>
    </location>
</feature>
<dbReference type="PROSITE" id="PS00237">
    <property type="entry name" value="G_PROTEIN_RECEP_F1_1"/>
    <property type="match status" value="1"/>
</dbReference>
<organism evidence="12 13">
    <name type="scientific">Varanus komodoensis</name>
    <name type="common">Komodo dragon</name>
    <dbReference type="NCBI Taxonomy" id="61221"/>
    <lineage>
        <taxon>Eukaryota</taxon>
        <taxon>Metazoa</taxon>
        <taxon>Chordata</taxon>
        <taxon>Craniata</taxon>
        <taxon>Vertebrata</taxon>
        <taxon>Euteleostomi</taxon>
        <taxon>Lepidosauria</taxon>
        <taxon>Squamata</taxon>
        <taxon>Bifurcata</taxon>
        <taxon>Unidentata</taxon>
        <taxon>Episquamata</taxon>
        <taxon>Toxicofera</taxon>
        <taxon>Anguimorpha</taxon>
        <taxon>Paleoanguimorpha</taxon>
        <taxon>Varanoidea</taxon>
        <taxon>Varanidae</taxon>
        <taxon>Varanus</taxon>
    </lineage>
</organism>
<reference evidence="12" key="2">
    <citation type="submission" date="2025-09" db="UniProtKB">
        <authorList>
            <consortium name="Ensembl"/>
        </authorList>
    </citation>
    <scope>IDENTIFICATION</scope>
</reference>
<comment type="subcellular location">
    <subcellularLocation>
        <location evidence="1 10">Cell membrane</location>
        <topology evidence="1 10">Multi-pass membrane protein</topology>
    </subcellularLocation>
</comment>
<evidence type="ECO:0000256" key="5">
    <source>
        <dbReference type="ARBA" id="ARBA00022725"/>
    </source>
</evidence>
<keyword evidence="7 10" id="KW-0472">Membrane</keyword>
<dbReference type="OMA" id="MMWENWT"/>
<dbReference type="PRINTS" id="PR00237">
    <property type="entry name" value="GPCRRHODOPSN"/>
</dbReference>
<keyword evidence="9" id="KW-0675">Receptor</keyword>
<feature type="transmembrane region" description="Helical" evidence="10">
    <location>
        <begin position="245"/>
        <end position="268"/>
    </location>
</feature>
<dbReference type="SUPFAM" id="SSF81321">
    <property type="entry name" value="Family A G protein-coupled receptor-like"/>
    <property type="match status" value="1"/>
</dbReference>
<dbReference type="PROSITE" id="PS50262">
    <property type="entry name" value="G_PROTEIN_RECEP_F1_2"/>
    <property type="match status" value="1"/>
</dbReference>
<feature type="transmembrane region" description="Helical" evidence="10">
    <location>
        <begin position="34"/>
        <end position="56"/>
    </location>
</feature>
<dbReference type="InterPro" id="IPR000725">
    <property type="entry name" value="Olfact_rcpt"/>
</dbReference>
<feature type="domain" description="G-protein coupled receptors family 1 profile" evidence="11">
    <location>
        <begin position="48"/>
        <end position="297"/>
    </location>
</feature>
<feature type="transmembrane region" description="Helical" evidence="10">
    <location>
        <begin position="68"/>
        <end position="89"/>
    </location>
</feature>
<feature type="transmembrane region" description="Helical" evidence="10">
    <location>
        <begin position="280"/>
        <end position="299"/>
    </location>
</feature>
<accession>A0A8D2J0U1</accession>
<dbReference type="GO" id="GO:0004984">
    <property type="term" value="F:olfactory receptor activity"/>
    <property type="evidence" value="ECO:0007669"/>
    <property type="project" value="InterPro"/>
</dbReference>
<evidence type="ECO:0000256" key="4">
    <source>
        <dbReference type="ARBA" id="ARBA00022692"/>
    </source>
</evidence>
<keyword evidence="8 9" id="KW-0807">Transducer</keyword>
<dbReference type="CDD" id="cd15225">
    <property type="entry name" value="7tmA_OR10A-like"/>
    <property type="match status" value="1"/>
</dbReference>
<keyword evidence="4 9" id="KW-0812">Transmembrane</keyword>
<reference evidence="12" key="1">
    <citation type="submission" date="2025-08" db="UniProtKB">
        <authorList>
            <consortium name="Ensembl"/>
        </authorList>
    </citation>
    <scope>IDENTIFICATION</scope>
</reference>
<evidence type="ECO:0000256" key="10">
    <source>
        <dbReference type="RuleBase" id="RU363047"/>
    </source>
</evidence>
<evidence type="ECO:0000256" key="3">
    <source>
        <dbReference type="ARBA" id="ARBA00022606"/>
    </source>
</evidence>
<feature type="transmembrane region" description="Helical" evidence="10">
    <location>
        <begin position="109"/>
        <end position="127"/>
    </location>
</feature>
<dbReference type="FunFam" id="1.20.1070.10:FF:000001">
    <property type="entry name" value="Olfactory receptor"/>
    <property type="match status" value="1"/>
</dbReference>
<evidence type="ECO:0000256" key="1">
    <source>
        <dbReference type="ARBA" id="ARBA00004651"/>
    </source>
</evidence>
<evidence type="ECO:0000256" key="8">
    <source>
        <dbReference type="ARBA" id="ARBA00023224"/>
    </source>
</evidence>
<comment type="similarity">
    <text evidence="9">Belongs to the G-protein coupled receptor 1 family.</text>
</comment>
<protein>
    <recommendedName>
        <fullName evidence="10">Olfactory receptor</fullName>
    </recommendedName>
</protein>
<evidence type="ECO:0000313" key="12">
    <source>
        <dbReference type="Ensembl" id="ENSVKKP00000002765.1"/>
    </source>
</evidence>
<proteinExistence type="inferred from homology"/>
<dbReference type="Ensembl" id="ENSVKKT00000002840.1">
    <property type="protein sequence ID" value="ENSVKKP00000002765.1"/>
    <property type="gene ID" value="ENSVKKG00000002168.1"/>
</dbReference>
<keyword evidence="2 10" id="KW-1003">Cell membrane</keyword>
<dbReference type="AlphaFoldDB" id="A0A8D2J0U1"/>
<dbReference type="InterPro" id="IPR017452">
    <property type="entry name" value="GPCR_Rhodpsn_7TM"/>
</dbReference>
<dbReference type="Gene3D" id="1.20.1070.10">
    <property type="entry name" value="Rhodopsin 7-helix transmembrane proteins"/>
    <property type="match status" value="1"/>
</dbReference>
<dbReference type="Pfam" id="PF13853">
    <property type="entry name" value="7tm_4"/>
    <property type="match status" value="1"/>
</dbReference>
<name>A0A8D2J0U1_VARKO</name>
<keyword evidence="13" id="KW-1185">Reference proteome</keyword>
<evidence type="ECO:0000256" key="6">
    <source>
        <dbReference type="ARBA" id="ARBA00022989"/>
    </source>
</evidence>
<evidence type="ECO:0000256" key="9">
    <source>
        <dbReference type="RuleBase" id="RU000688"/>
    </source>
</evidence>
<keyword evidence="3 10" id="KW-0716">Sensory transduction</keyword>
<dbReference type="GO" id="GO:0004930">
    <property type="term" value="F:G protein-coupled receptor activity"/>
    <property type="evidence" value="ECO:0007669"/>
    <property type="project" value="UniProtKB-KW"/>
</dbReference>
<sequence>MILTEELITEKNQTSITEFVLIGFSNHPKLQIPLFIIFLFIYTITLTGNILIILVTTMDPALQNPMYFFLRNLSSLEICFNLVIVPKMLTNFLIEKKNISYAGCATQMYFFFFFGAAECCLLAAMAYDRYVAICNPLRYLDIMNRRACFQLAAASWFSGFPVSIVQTTWIFSLPFCGPNTVNHFFCDSPPVLELACADTHMFEIEALSATVLFIMFPFLLILLTYVRIIVAILRIPSAEGRHKAFSTCSSHLVVVTLFYGTATSTYFRPKSNYSPDTKKILSLSYTIITPMLNPIIYSLRNKEVKGALKRTLNYIPVL</sequence>
<dbReference type="PRINTS" id="PR00245">
    <property type="entry name" value="OLFACTORYR"/>
</dbReference>
<dbReference type="GO" id="GO:0005886">
    <property type="term" value="C:plasma membrane"/>
    <property type="evidence" value="ECO:0007669"/>
    <property type="project" value="UniProtKB-SubCell"/>
</dbReference>
<evidence type="ECO:0000313" key="13">
    <source>
        <dbReference type="Proteomes" id="UP000694545"/>
    </source>
</evidence>
<evidence type="ECO:0000259" key="11">
    <source>
        <dbReference type="PROSITE" id="PS50262"/>
    </source>
</evidence>
<dbReference type="PANTHER" id="PTHR26453">
    <property type="entry name" value="OLFACTORY RECEPTOR"/>
    <property type="match status" value="1"/>
</dbReference>
<keyword evidence="6 10" id="KW-1133">Transmembrane helix</keyword>
<evidence type="ECO:0000256" key="2">
    <source>
        <dbReference type="ARBA" id="ARBA00022475"/>
    </source>
</evidence>